<name>L0PA12_PNEJI</name>
<dbReference type="STRING" id="1209962.L0PA12"/>
<gene>
    <name evidence="8" type="ORF">PNEJI1_001606</name>
</gene>
<evidence type="ECO:0000256" key="4">
    <source>
        <dbReference type="ARBA" id="ARBA00022980"/>
    </source>
</evidence>
<keyword evidence="4 7" id="KW-0689">Ribosomal protein</keyword>
<reference evidence="8 9" key="1">
    <citation type="journal article" date="2012" name="MBio">
        <title>De novo assembly of the Pneumocystis jirovecii genome from a single bronchoalveolar lavage fluid specimen from a patient.</title>
        <authorList>
            <person name="Cisse O.H."/>
            <person name="Pagni M."/>
            <person name="Hauser P.M."/>
        </authorList>
    </citation>
    <scope>NUCLEOTIDE SEQUENCE [LARGE SCALE GENOMIC DNA]</scope>
    <source>
        <strain evidence="8 9">SE8</strain>
    </source>
</reference>
<dbReference type="NCBIfam" id="TIGR01022">
    <property type="entry name" value="rpmJ_bact"/>
    <property type="match status" value="1"/>
</dbReference>
<evidence type="ECO:0000256" key="6">
    <source>
        <dbReference type="ARBA" id="ARBA00023274"/>
    </source>
</evidence>
<dbReference type="PROSITE" id="PS00828">
    <property type="entry name" value="RIBOSOMAL_L36"/>
    <property type="match status" value="1"/>
</dbReference>
<organism evidence="9">
    <name type="scientific">Pneumocystis jirovecii</name>
    <name type="common">Human pneumocystis pneumonia agent</name>
    <dbReference type="NCBI Taxonomy" id="42068"/>
    <lineage>
        <taxon>Eukaryota</taxon>
        <taxon>Fungi</taxon>
        <taxon>Dikarya</taxon>
        <taxon>Ascomycota</taxon>
        <taxon>Taphrinomycotina</taxon>
        <taxon>Pneumocystomycetes</taxon>
        <taxon>Pneumocystaceae</taxon>
        <taxon>Pneumocystis</taxon>
    </lineage>
</organism>
<comment type="subcellular location">
    <subcellularLocation>
        <location evidence="1">Mitochondrion</location>
    </subcellularLocation>
</comment>
<evidence type="ECO:0000256" key="2">
    <source>
        <dbReference type="ARBA" id="ARBA00007645"/>
    </source>
</evidence>
<dbReference type="SUPFAM" id="SSF57840">
    <property type="entry name" value="Ribosomal protein L36"/>
    <property type="match status" value="1"/>
</dbReference>
<dbReference type="PANTHER" id="PTHR46909:SF1">
    <property type="entry name" value="LARGE RIBOSOMAL SUBUNIT PROTEIN BL36M"/>
    <property type="match status" value="1"/>
</dbReference>
<dbReference type="GO" id="GO:0005762">
    <property type="term" value="C:mitochondrial large ribosomal subunit"/>
    <property type="evidence" value="ECO:0007669"/>
    <property type="project" value="TreeGrafter"/>
</dbReference>
<comment type="caution">
    <text evidence="8">The sequence shown here is derived from an EMBL/GenBank/DDBJ whole genome shotgun (WGS) entry which is preliminary data.</text>
</comment>
<evidence type="ECO:0000256" key="3">
    <source>
        <dbReference type="ARBA" id="ARBA00022946"/>
    </source>
</evidence>
<dbReference type="GO" id="GO:0003735">
    <property type="term" value="F:structural constituent of ribosome"/>
    <property type="evidence" value="ECO:0007669"/>
    <property type="project" value="InterPro"/>
</dbReference>
<evidence type="ECO:0000256" key="1">
    <source>
        <dbReference type="ARBA" id="ARBA00004173"/>
    </source>
</evidence>
<dbReference type="InterPro" id="IPR000473">
    <property type="entry name" value="Ribosomal_bL36"/>
</dbReference>
<keyword evidence="5" id="KW-0496">Mitochondrion</keyword>
<accession>L0PA12</accession>
<dbReference type="AlphaFoldDB" id="L0PA12"/>
<dbReference type="InParanoid" id="L0PA12"/>
<dbReference type="VEuPathDB" id="FungiDB:PNEJI1_001606"/>
<dbReference type="InterPro" id="IPR035977">
    <property type="entry name" value="Ribosomal_bL36_sp"/>
</dbReference>
<dbReference type="InterPro" id="IPR052143">
    <property type="entry name" value="Mitoribosomal_bL36m"/>
</dbReference>
<dbReference type="FunCoup" id="L0PA12">
    <property type="interactions" value="92"/>
</dbReference>
<keyword evidence="3" id="KW-0809">Transit peptide</keyword>
<dbReference type="Proteomes" id="UP000010422">
    <property type="component" value="Unassembled WGS sequence"/>
</dbReference>
<proteinExistence type="inferred from homology"/>
<dbReference type="EMBL" id="CAKM01000151">
    <property type="protein sequence ID" value="CCJ29057.1"/>
    <property type="molecule type" value="Genomic_DNA"/>
</dbReference>
<evidence type="ECO:0000313" key="9">
    <source>
        <dbReference type="Proteomes" id="UP000010422"/>
    </source>
</evidence>
<comment type="similarity">
    <text evidence="2 7">Belongs to the bacterial ribosomal protein bL36 family.</text>
</comment>
<dbReference type="HAMAP" id="MF_00251">
    <property type="entry name" value="Ribosomal_bL36"/>
    <property type="match status" value="1"/>
</dbReference>
<evidence type="ECO:0000313" key="8">
    <source>
        <dbReference type="EMBL" id="CCJ29057.1"/>
    </source>
</evidence>
<protein>
    <recommendedName>
        <fullName evidence="7">Ribosomal protein</fullName>
    </recommendedName>
</protein>
<evidence type="ECO:0000256" key="7">
    <source>
        <dbReference type="RuleBase" id="RU000570"/>
    </source>
</evidence>
<dbReference type="GO" id="GO:0006412">
    <property type="term" value="P:translation"/>
    <property type="evidence" value="ECO:0007669"/>
    <property type="project" value="InterPro"/>
</dbReference>
<sequence>MDSIKKNLDFWFGINNGFFPTFQISGMKNQSSVKKLCEHCYSVRRKGRIYILCKVNKKHKQRQS</sequence>
<dbReference type="PANTHER" id="PTHR46909">
    <property type="entry name" value="39S RIBOSOMAL PROTEIN L36, MITOCHONDRIAL"/>
    <property type="match status" value="1"/>
</dbReference>
<keyword evidence="6 7" id="KW-0687">Ribonucleoprotein</keyword>
<dbReference type="Pfam" id="PF00444">
    <property type="entry name" value="Ribosomal_L36"/>
    <property type="match status" value="1"/>
</dbReference>
<evidence type="ECO:0000256" key="5">
    <source>
        <dbReference type="ARBA" id="ARBA00023128"/>
    </source>
</evidence>